<evidence type="ECO:0000313" key="2">
    <source>
        <dbReference type="Proteomes" id="UP001168821"/>
    </source>
</evidence>
<accession>A0AA38HJN5</accession>
<sequence length="85" mass="9676">MTSARCKSHEEWITRAVCAANMPNLVNCFFNAEEDRACYLLKLKALLVHLAKRLSGRMPLPKFKLKIGQGALHVNDLFKTTLKFI</sequence>
<evidence type="ECO:0000313" key="1">
    <source>
        <dbReference type="EMBL" id="KAJ3630059.1"/>
    </source>
</evidence>
<proteinExistence type="predicted"/>
<keyword evidence="2" id="KW-1185">Reference proteome</keyword>
<comment type="caution">
    <text evidence="1">The sequence shown here is derived from an EMBL/GenBank/DDBJ whole genome shotgun (WGS) entry which is preliminary data.</text>
</comment>
<protein>
    <submittedName>
        <fullName evidence="1">Uncharacterized protein</fullName>
    </submittedName>
</protein>
<reference evidence="1" key="1">
    <citation type="journal article" date="2023" name="G3 (Bethesda)">
        <title>Whole genome assemblies of Zophobas morio and Tenebrio molitor.</title>
        <authorList>
            <person name="Kaur S."/>
            <person name="Stinson S.A."/>
            <person name="diCenzo G.C."/>
        </authorList>
    </citation>
    <scope>NUCLEOTIDE SEQUENCE</scope>
    <source>
        <strain evidence="1">QUZm001</strain>
    </source>
</reference>
<organism evidence="1 2">
    <name type="scientific">Zophobas morio</name>
    <dbReference type="NCBI Taxonomy" id="2755281"/>
    <lineage>
        <taxon>Eukaryota</taxon>
        <taxon>Metazoa</taxon>
        <taxon>Ecdysozoa</taxon>
        <taxon>Arthropoda</taxon>
        <taxon>Hexapoda</taxon>
        <taxon>Insecta</taxon>
        <taxon>Pterygota</taxon>
        <taxon>Neoptera</taxon>
        <taxon>Endopterygota</taxon>
        <taxon>Coleoptera</taxon>
        <taxon>Polyphaga</taxon>
        <taxon>Cucujiformia</taxon>
        <taxon>Tenebrionidae</taxon>
        <taxon>Zophobas</taxon>
    </lineage>
</organism>
<dbReference type="Proteomes" id="UP001168821">
    <property type="component" value="Unassembled WGS sequence"/>
</dbReference>
<dbReference type="AlphaFoldDB" id="A0AA38HJN5"/>
<name>A0AA38HJN5_9CUCU</name>
<dbReference type="EMBL" id="JALNTZ010000870">
    <property type="protein sequence ID" value="KAJ3630059.1"/>
    <property type="molecule type" value="Genomic_DNA"/>
</dbReference>
<gene>
    <name evidence="1" type="ORF">Zmor_027111</name>
</gene>